<evidence type="ECO:0000313" key="4">
    <source>
        <dbReference type="EMBL" id="PRX14154.1"/>
    </source>
</evidence>
<dbReference type="Proteomes" id="UP000028531">
    <property type="component" value="Unassembled WGS sequence"/>
</dbReference>
<protein>
    <submittedName>
        <fullName evidence="3">Uncharacterized protein</fullName>
    </submittedName>
</protein>
<dbReference type="EMBL" id="PVNA01000002">
    <property type="protein sequence ID" value="PRX14154.1"/>
    <property type="molecule type" value="Genomic_DNA"/>
</dbReference>
<proteinExistence type="predicted"/>
<keyword evidence="6" id="KW-1185">Reference proteome</keyword>
<keyword evidence="2" id="KW-0732">Signal</keyword>
<dbReference type="RefSeq" id="WP_036581028.1">
    <property type="nucleotide sequence ID" value="NZ_JPJI01000026.1"/>
</dbReference>
<gene>
    <name evidence="3" type="ORF">IL45_05030</name>
    <name evidence="4" type="ORF">LY02_01183</name>
</gene>
<evidence type="ECO:0000256" key="2">
    <source>
        <dbReference type="SAM" id="SignalP"/>
    </source>
</evidence>
<dbReference type="Proteomes" id="UP000239997">
    <property type="component" value="Unassembled WGS sequence"/>
</dbReference>
<evidence type="ECO:0000256" key="1">
    <source>
        <dbReference type="SAM" id="MobiDB-lite"/>
    </source>
</evidence>
<evidence type="ECO:0000313" key="3">
    <source>
        <dbReference type="EMBL" id="KEZ93572.1"/>
    </source>
</evidence>
<feature type="region of interest" description="Disordered" evidence="1">
    <location>
        <begin position="276"/>
        <end position="318"/>
    </location>
</feature>
<evidence type="ECO:0000313" key="6">
    <source>
        <dbReference type="Proteomes" id="UP000239997"/>
    </source>
</evidence>
<feature type="chain" id="PRO_5001777661" evidence="2">
    <location>
        <begin position="20"/>
        <end position="2170"/>
    </location>
</feature>
<reference evidence="3 5" key="1">
    <citation type="submission" date="2014-07" db="EMBL/GenBank/DDBJ databases">
        <title>Draft genome sequence of Nonlabens ulvanivorans, an ulvan degrading bacterium.</title>
        <authorList>
            <person name="Kopel M."/>
            <person name="Helbert W."/>
            <person name="Henrissat B."/>
            <person name="Doniger T."/>
            <person name="Banin E."/>
        </authorList>
    </citation>
    <scope>NUCLEOTIDE SEQUENCE [LARGE SCALE GENOMIC DNA]</scope>
    <source>
        <strain evidence="3 5">PLR</strain>
    </source>
</reference>
<evidence type="ECO:0000313" key="5">
    <source>
        <dbReference type="Proteomes" id="UP000028531"/>
    </source>
</evidence>
<dbReference type="EMBL" id="JPJI01000026">
    <property type="protein sequence ID" value="KEZ93572.1"/>
    <property type="molecule type" value="Genomic_DNA"/>
</dbReference>
<dbReference type="OrthoDB" id="610610at2"/>
<name>A0A084JX88_NONUL</name>
<comment type="caution">
    <text evidence="3">The sequence shown here is derived from an EMBL/GenBank/DDBJ whole genome shotgun (WGS) entry which is preliminary data.</text>
</comment>
<accession>A0A084JX88</accession>
<sequence length="2170" mass="236655">MKKILLILVFACCCQWAQAQLQATLNVDSNPTPELSEWVNRNNLAILTVTNPVAGLTIDYQIKVSLLLDGDVKLTTDRSVPYMTADLGTETFLADELIPYTAVQFIDAKFKDKVSRTGMLPPGSYSFCVELLDQEGRSLTQPEQICRPMIITDYQMPELLSPVDDKVIDPLLINSLMFQWTPLVPVPDAMTGITYLIAVSEVQPGQTPSQAFSVNYPIIEEEVTIGTQFIWPLDIPAPDEDQQYVWGIKPMTREGNTYREKNNGFVDYGVFTVRGNNKSGDEKSNNNDFTSNNKDQRSNDDLSGDNKNPKVPIPWECEPNPFTDGNDLFFSFDNKDNGADIELKGLMQVQNQFLSQYPGAISLSQHQLITYIDWGCDAHNMEMIAPNTSSVRHDYNNNDHQRTPERHDISTPDEVTVHFKLINKQTGESCEVQVSKKLTGCDFPSQDDFEDALEFVMDPDEENYPLNLYLDGISDFTEQLDSYVYDSRNTNKRPNIELFISYDSEHEEEPIIDGSPRYNGAVSPYPYGDDGSMQFLSHNYSLDCMDGPDIPTEICLTYVTERKIDGEKIICQKTYCIPLPDETIEALIDLYTKNEDAADTNDKAGEEECDCLDKSSVTIPDLTMDYTANGAGTEHTLTIPGSPAVLQSIIDCMATNEQFEGMENMDGHQEYNYQEHFFTGTVTHEWHIPDAINDPSNTHMFTVLEDTDQPLAEFVTVTFHIINDNAGIDCYFTQDVPVPHDAYNAINGTEECECDDDTTLTEPALTLLRPDVVEEPREILFGGITAYRDYLLNCNSNYSLSTHSMEVNINWDDDHDEESIVNAGPFTHAYDTENHQIPSEICVTFTITPLFPSSDGQACEVTKCLPVPVEWLALNTAAEGDGDIADGDSIFAGEHVDGQGEFEIVIDSISGDGPYSGTGITHIPWLLANVAVEFTDITVDADANLVSGEITVIVADTAPAYPYGCVGMGHDNADDIQDWLTTDGAIVEYTPALPFLAPLEAPFGIEFPGGDIIAVSSMVFKPAKSEFNLLVIKQFEPDVNPDQVLGFKACDTDFHLAAPVWPPERLELLEDITIGNVNNKITFTFKAPVPGTSPGCFIEWGSSGITNYAVELDVDFTREWLIPVDEIDGTEKSTANLVGAGTAWEGIVLTGNLEESILSATIPDPDNGTPTDSGAHDFIILADEIAMDMSDTMNTPGMSFPPIYTGETTNLFRGFYMDELTVKFSPNKMNTPSGGPIEVSINDMIIDDTGITLTAEVENLIAFGGAEVGDMVASVDRIYLEILSSNFVEAGVEGRIAIPVNEGNGIDNSLAYTALFNNPLDPALNNNFQIILEPDQPIQNDLFGGGQFTLDETSNLSGYFDKDKRTFTMDLNGDFAWEDATVGPVDQINMALGFEGLGFDYDSSLSSNKLSFDAGNWAFASPQKKAANFPVTIEEIKFNQMTTTGNQLMRGKLNFDLIFNLSKKIGGRSTLGIEGAITDTKSSGGKTFDPELLGVVIDEIHVSADLAAVKIDGMIAFRTNDPVYGNGFLGTLEAEFKAGGIKVSALAEFGNTTYNHTSPYRYWRVEAAATFPAPGITFLPGIAFRGFGGGAFQNMIATPDGSDFIFTPEYDQLGFRANAVIATTPKEETFNADVGLLAAFSGSGGMTNIAFTGDFFVGAKIVDRSKAKIDGAVGVSYNFPNKKFILTAAVNINAPPITTPSPMNLILDIDGKKNEWFFKFGEPDYLNTVNISGVSLYEYLMFGNKIPFPGGFTTRFKNNYYSAVGNYPYAGTTGSGGVGSNTEQGKGFAMGIGFMFDKSGEYKVTKFNSGEKKHVLGWDLAAGAELHLSYMQYVGSCGGYTPLGINGYRAKGGLGMYGTAGARVTRYKKNGSTKWNINIASIKAGAWITGEFPKPVYAAGAVEGEVGLFDDLISFDFYQAFEYGTYCNNGSASSGAPVTQGDAAAEQQNALITYVKASPGANFPLQQPVIAKFGLTPDVAFDVSEQQSNGTVEMRTFKMVKTQSFKIENETTGAWEFVNLAQKQNNLGEYLYIKQASTMTATIAAVAMPPAPSFGLLGIAPAASVYTSSPAMGISGLSTTTAVAGPSSLTSFPVTPSSDYDDLPPDPDPVINDLLYNRRYKFTVTATLKEYVGNSWVTAVKNDGTPVTQTITKTFSTGPVVAVAASTSTF</sequence>
<reference evidence="4 6" key="2">
    <citation type="submission" date="2018-03" db="EMBL/GenBank/DDBJ databases">
        <title>Genomic Encyclopedia of Archaeal and Bacterial Type Strains, Phase II (KMG-II): from individual species to whole genera.</title>
        <authorList>
            <person name="Goeker M."/>
        </authorList>
    </citation>
    <scope>NUCLEOTIDE SEQUENCE [LARGE SCALE GENOMIC DNA]</scope>
    <source>
        <strain evidence="4 6">DSM 22727</strain>
    </source>
</reference>
<organism evidence="3 5">
    <name type="scientific">Nonlabens ulvanivorans</name>
    <name type="common">Persicivirga ulvanivorans</name>
    <dbReference type="NCBI Taxonomy" id="906888"/>
    <lineage>
        <taxon>Bacteria</taxon>
        <taxon>Pseudomonadati</taxon>
        <taxon>Bacteroidota</taxon>
        <taxon>Flavobacteriia</taxon>
        <taxon>Flavobacteriales</taxon>
        <taxon>Flavobacteriaceae</taxon>
        <taxon>Nonlabens</taxon>
    </lineage>
</organism>
<feature type="signal peptide" evidence="2">
    <location>
        <begin position="1"/>
        <end position="19"/>
    </location>
</feature>